<dbReference type="Proteomes" id="UP001497482">
    <property type="component" value="Chromosome 15"/>
</dbReference>
<evidence type="ECO:0000313" key="6">
    <source>
        <dbReference type="EMBL" id="CAL1585381.1"/>
    </source>
</evidence>
<name>A0AAV2JJW4_KNICA</name>
<dbReference type="EMBL" id="OZ035833">
    <property type="protein sequence ID" value="CAL1573124.1"/>
    <property type="molecule type" value="Genomic_DNA"/>
</dbReference>
<feature type="transmembrane region" description="Helical" evidence="1">
    <location>
        <begin position="42"/>
        <end position="69"/>
    </location>
</feature>
<dbReference type="Proteomes" id="UP001497482">
    <property type="component" value="Chromosome 9"/>
</dbReference>
<keyword evidence="1" id="KW-0812">Transmembrane</keyword>
<evidence type="ECO:0000313" key="12">
    <source>
        <dbReference type="Proteomes" id="UP001497482"/>
    </source>
</evidence>
<dbReference type="EMBL" id="OZ035826">
    <property type="protein sequence ID" value="CAL1603075.1"/>
    <property type="molecule type" value="Genomic_DNA"/>
</dbReference>
<evidence type="ECO:0000313" key="10">
    <source>
        <dbReference type="EMBL" id="CAL1611752.1"/>
    </source>
</evidence>
<dbReference type="EMBL" id="OZ035829">
    <property type="protein sequence ID" value="CAL1611752.1"/>
    <property type="molecule type" value="Genomic_DNA"/>
</dbReference>
<dbReference type="Proteomes" id="UP001497482">
    <property type="component" value="Chromosome 20"/>
</dbReference>
<evidence type="ECO:0000313" key="8">
    <source>
        <dbReference type="EMBL" id="CAL1594304.1"/>
    </source>
</evidence>
<feature type="transmembrane region" description="Helical" evidence="1">
    <location>
        <begin position="81"/>
        <end position="106"/>
    </location>
</feature>
<dbReference type="Proteomes" id="UP001497482">
    <property type="component" value="Chromosome 11"/>
</dbReference>
<evidence type="ECO:0000256" key="1">
    <source>
        <dbReference type="SAM" id="Phobius"/>
    </source>
</evidence>
<reference evidence="4 12" key="1">
    <citation type="submission" date="2024-04" db="EMBL/GenBank/DDBJ databases">
        <authorList>
            <person name="Waldvogel A.-M."/>
            <person name="Schoenle A."/>
        </authorList>
    </citation>
    <scope>NUCLEOTIDE SEQUENCE [LARGE SCALE GENOMIC DNA]</scope>
</reference>
<dbReference type="Proteomes" id="UP001497482">
    <property type="component" value="Chromosome 13"/>
</dbReference>
<feature type="transmembrane region" description="Helical" evidence="1">
    <location>
        <begin position="12"/>
        <end position="36"/>
    </location>
</feature>
<keyword evidence="1" id="KW-1133">Transmembrane helix</keyword>
<evidence type="ECO:0000313" key="2">
    <source>
        <dbReference type="EMBL" id="CAL1573124.1"/>
    </source>
</evidence>
<dbReference type="Proteomes" id="UP001497482">
    <property type="component" value="Chromosome 4"/>
</dbReference>
<protein>
    <submittedName>
        <fullName evidence="4">Uncharacterized protein</fullName>
    </submittedName>
</protein>
<evidence type="ECO:0000313" key="4">
    <source>
        <dbReference type="EMBL" id="CAL1576880.1"/>
    </source>
</evidence>
<accession>A0AAV2JJW4</accession>
<dbReference type="EMBL" id="OZ035839">
    <property type="protein sequence ID" value="CAL1585381.1"/>
    <property type="molecule type" value="Genomic_DNA"/>
</dbReference>
<dbReference type="EMBL" id="OZ035839">
    <property type="protein sequence ID" value="CAL1585725.1"/>
    <property type="molecule type" value="Genomic_DNA"/>
</dbReference>
<organism evidence="4 12">
    <name type="scientific">Knipowitschia caucasica</name>
    <name type="common">Caucasian dwarf goby</name>
    <name type="synonym">Pomatoschistus caucasicus</name>
    <dbReference type="NCBI Taxonomy" id="637954"/>
    <lineage>
        <taxon>Eukaryota</taxon>
        <taxon>Metazoa</taxon>
        <taxon>Chordata</taxon>
        <taxon>Craniata</taxon>
        <taxon>Vertebrata</taxon>
        <taxon>Euteleostomi</taxon>
        <taxon>Actinopterygii</taxon>
        <taxon>Neopterygii</taxon>
        <taxon>Teleostei</taxon>
        <taxon>Neoteleostei</taxon>
        <taxon>Acanthomorphata</taxon>
        <taxon>Gobiaria</taxon>
        <taxon>Gobiiformes</taxon>
        <taxon>Gobioidei</taxon>
        <taxon>Gobiidae</taxon>
        <taxon>Gobiinae</taxon>
        <taxon>Knipowitschia</taxon>
    </lineage>
</organism>
<sequence length="121" mass="12550">MEWCVGVCVSFVWLGVFLGGDVVWGCVVVVCCWVGGGCVVGGGFGVCGVVGGVVVVIVDVGVLICWVVVNRGWGVGGLWWCCEFVGMVLCWGKLGGVVIFGVWGVWVGGCKFGFGCCWVCG</sequence>
<keyword evidence="1" id="KW-0472">Membrane</keyword>
<proteinExistence type="predicted"/>
<evidence type="ECO:0000313" key="11">
    <source>
        <dbReference type="EMBL" id="CAL1616918.1"/>
    </source>
</evidence>
<dbReference type="EMBL" id="OZ035831">
    <property type="protein sequence ID" value="CAL1616918.1"/>
    <property type="molecule type" value="Genomic_DNA"/>
</dbReference>
<dbReference type="Proteomes" id="UP001497482">
    <property type="component" value="Chromosome 7"/>
</dbReference>
<evidence type="ECO:0000313" key="7">
    <source>
        <dbReference type="EMBL" id="CAL1585725.1"/>
    </source>
</evidence>
<gene>
    <name evidence="5" type="ORF">KC01_LOCUS12312</name>
    <name evidence="6" type="ORF">KC01_LOCUS15608</name>
    <name evidence="7" type="ORF">KC01_LOCUS15920</name>
    <name evidence="8" type="ORF">KC01_LOCUS23282</name>
    <name evidence="9" type="ORF">KC01_LOCUS30796</name>
    <name evidence="10" type="ORF">KC01_LOCUS38143</name>
    <name evidence="11" type="ORF">KC01_LOCUS42614</name>
    <name evidence="2" type="ORF">KC01_LOCUS5085</name>
    <name evidence="3" type="ORF">KC01_LOCUS5967</name>
    <name evidence="4" type="ORF">KC01_LOCUS8280</name>
</gene>
<dbReference type="EMBL" id="OZ035833">
    <property type="protein sequence ID" value="CAL1574221.1"/>
    <property type="molecule type" value="Genomic_DNA"/>
</dbReference>
<dbReference type="EMBL" id="OZ035835">
    <property type="protein sequence ID" value="CAL1576880.1"/>
    <property type="molecule type" value="Genomic_DNA"/>
</dbReference>
<keyword evidence="12" id="KW-1185">Reference proteome</keyword>
<dbReference type="EMBL" id="OZ035837">
    <property type="protein sequence ID" value="CAL1581557.1"/>
    <property type="molecule type" value="Genomic_DNA"/>
</dbReference>
<evidence type="ECO:0000313" key="3">
    <source>
        <dbReference type="EMBL" id="CAL1574221.1"/>
    </source>
</evidence>
<evidence type="ECO:0000313" key="5">
    <source>
        <dbReference type="EMBL" id="CAL1581557.1"/>
    </source>
</evidence>
<evidence type="ECO:0000313" key="9">
    <source>
        <dbReference type="EMBL" id="CAL1603075.1"/>
    </source>
</evidence>
<dbReference type="EMBL" id="OZ035842">
    <property type="protein sequence ID" value="CAL1594304.1"/>
    <property type="molecule type" value="Genomic_DNA"/>
</dbReference>
<dbReference type="Proteomes" id="UP001497482">
    <property type="component" value="Chromosome 17"/>
</dbReference>
<dbReference type="AlphaFoldDB" id="A0AAV2JJW4"/>